<dbReference type="KEGG" id="cre:CHLRE_02g104600v5"/>
<dbReference type="GO" id="GO:0031436">
    <property type="term" value="C:BRCA1-BARD1 complex"/>
    <property type="evidence" value="ECO:0000318"/>
    <property type="project" value="GO_Central"/>
</dbReference>
<evidence type="ECO:0000256" key="2">
    <source>
        <dbReference type="ARBA" id="ARBA00023043"/>
    </source>
</evidence>
<dbReference type="AlphaFoldDB" id="A0A2K3E2K5"/>
<sequence>MDFARSACAAAQNGDVEKLRRILSRNPSAVNDCAGGTYTPLHYAARAGKLEAVALLLKNGADVNAQTRGMGATALHRAAAQGHTAVVDTLLKAGADAVLVDCDKENALHKAAAQGHAEVCRALLQRCPTAALAFDKAGRTPADRASGAALAQLLAKAREAAAAVAATRADVAVPEPAGPS</sequence>
<dbReference type="PROSITE" id="PS50297">
    <property type="entry name" value="ANK_REP_REGION"/>
    <property type="match status" value="2"/>
</dbReference>
<dbReference type="GO" id="GO:0085020">
    <property type="term" value="P:protein K6-linked ubiquitination"/>
    <property type="evidence" value="ECO:0000318"/>
    <property type="project" value="GO_Central"/>
</dbReference>
<dbReference type="SMART" id="SM00248">
    <property type="entry name" value="ANK"/>
    <property type="match status" value="4"/>
</dbReference>
<dbReference type="Gramene" id="PNW86997">
    <property type="protein sequence ID" value="PNW86997"/>
    <property type="gene ID" value="CHLRE_02g104600v5"/>
</dbReference>
<evidence type="ECO:0000313" key="5">
    <source>
        <dbReference type="Proteomes" id="UP000006906"/>
    </source>
</evidence>
<dbReference type="PANTHER" id="PTHR24171:SF8">
    <property type="entry name" value="BRCA1-ASSOCIATED RING DOMAIN PROTEIN 1"/>
    <property type="match status" value="1"/>
</dbReference>
<dbReference type="OMA" id="HKACASG"/>
<accession>A0A2K3E2K5</accession>
<feature type="repeat" description="ANK" evidence="3">
    <location>
        <begin position="70"/>
        <end position="102"/>
    </location>
</feature>
<gene>
    <name evidence="4" type="ORF">CHLRE_02g104600v5</name>
</gene>
<dbReference type="SUPFAM" id="SSF48403">
    <property type="entry name" value="Ankyrin repeat"/>
    <property type="match status" value="1"/>
</dbReference>
<organism evidence="4 5">
    <name type="scientific">Chlamydomonas reinhardtii</name>
    <name type="common">Chlamydomonas smithii</name>
    <dbReference type="NCBI Taxonomy" id="3055"/>
    <lineage>
        <taxon>Eukaryota</taxon>
        <taxon>Viridiplantae</taxon>
        <taxon>Chlorophyta</taxon>
        <taxon>core chlorophytes</taxon>
        <taxon>Chlorophyceae</taxon>
        <taxon>CS clade</taxon>
        <taxon>Chlamydomonadales</taxon>
        <taxon>Chlamydomonadaceae</taxon>
        <taxon>Chlamydomonas</taxon>
    </lineage>
</organism>
<dbReference type="GeneID" id="66052439"/>
<dbReference type="PANTHER" id="PTHR24171">
    <property type="entry name" value="ANKYRIN REPEAT DOMAIN-CONTAINING PROTEIN 39-RELATED"/>
    <property type="match status" value="1"/>
</dbReference>
<dbReference type="Pfam" id="PF12796">
    <property type="entry name" value="Ank_2"/>
    <property type="match status" value="1"/>
</dbReference>
<dbReference type="InParanoid" id="A0A2K3E2K5"/>
<dbReference type="Gene3D" id="1.25.40.20">
    <property type="entry name" value="Ankyrin repeat-containing domain"/>
    <property type="match status" value="1"/>
</dbReference>
<evidence type="ECO:0000256" key="1">
    <source>
        <dbReference type="ARBA" id="ARBA00022737"/>
    </source>
</evidence>
<dbReference type="InterPro" id="IPR002110">
    <property type="entry name" value="Ankyrin_rpt"/>
</dbReference>
<proteinExistence type="predicted"/>
<protein>
    <submittedName>
        <fullName evidence="4">Uncharacterized protein</fullName>
    </submittedName>
</protein>
<name>A0A2K3E2K5_CHLRE</name>
<evidence type="ECO:0000313" key="4">
    <source>
        <dbReference type="EMBL" id="PNW86997.1"/>
    </source>
</evidence>
<keyword evidence="5" id="KW-1185">Reference proteome</keyword>
<dbReference type="Proteomes" id="UP000006906">
    <property type="component" value="Chromosome 2"/>
</dbReference>
<dbReference type="GO" id="GO:0070531">
    <property type="term" value="C:BRCA1-A complex"/>
    <property type="evidence" value="ECO:0000318"/>
    <property type="project" value="GO_Central"/>
</dbReference>
<dbReference type="STRING" id="3055.A0A2K3E2K5"/>
<dbReference type="EMBL" id="CM008963">
    <property type="protein sequence ID" value="PNW86997.1"/>
    <property type="molecule type" value="Genomic_DNA"/>
</dbReference>
<dbReference type="PROSITE" id="PS50088">
    <property type="entry name" value="ANK_REPEAT"/>
    <property type="match status" value="2"/>
</dbReference>
<evidence type="ECO:0000256" key="3">
    <source>
        <dbReference type="PROSITE-ProRule" id="PRU00023"/>
    </source>
</evidence>
<keyword evidence="1" id="KW-0677">Repeat</keyword>
<feature type="repeat" description="ANK" evidence="3">
    <location>
        <begin position="36"/>
        <end position="68"/>
    </location>
</feature>
<reference evidence="4 5" key="1">
    <citation type="journal article" date="2007" name="Science">
        <title>The Chlamydomonas genome reveals the evolution of key animal and plant functions.</title>
        <authorList>
            <person name="Merchant S.S."/>
            <person name="Prochnik S.E."/>
            <person name="Vallon O."/>
            <person name="Harris E.H."/>
            <person name="Karpowicz S.J."/>
            <person name="Witman G.B."/>
            <person name="Terry A."/>
            <person name="Salamov A."/>
            <person name="Fritz-Laylin L.K."/>
            <person name="Marechal-Drouard L."/>
            <person name="Marshall W.F."/>
            <person name="Qu L.H."/>
            <person name="Nelson D.R."/>
            <person name="Sanderfoot A.A."/>
            <person name="Spalding M.H."/>
            <person name="Kapitonov V.V."/>
            <person name="Ren Q."/>
            <person name="Ferris P."/>
            <person name="Lindquist E."/>
            <person name="Shapiro H."/>
            <person name="Lucas S.M."/>
            <person name="Grimwood J."/>
            <person name="Schmutz J."/>
            <person name="Cardol P."/>
            <person name="Cerutti H."/>
            <person name="Chanfreau G."/>
            <person name="Chen C.L."/>
            <person name="Cognat V."/>
            <person name="Croft M.T."/>
            <person name="Dent R."/>
            <person name="Dutcher S."/>
            <person name="Fernandez E."/>
            <person name="Fukuzawa H."/>
            <person name="Gonzalez-Ballester D."/>
            <person name="Gonzalez-Halphen D."/>
            <person name="Hallmann A."/>
            <person name="Hanikenne M."/>
            <person name="Hippler M."/>
            <person name="Inwood W."/>
            <person name="Jabbari K."/>
            <person name="Kalanon M."/>
            <person name="Kuras R."/>
            <person name="Lefebvre P.A."/>
            <person name="Lemaire S.D."/>
            <person name="Lobanov A.V."/>
            <person name="Lohr M."/>
            <person name="Manuell A."/>
            <person name="Meier I."/>
            <person name="Mets L."/>
            <person name="Mittag M."/>
            <person name="Mittelmeier T."/>
            <person name="Moroney J.V."/>
            <person name="Moseley J."/>
            <person name="Napoli C."/>
            <person name="Nedelcu A.M."/>
            <person name="Niyogi K."/>
            <person name="Novoselov S.V."/>
            <person name="Paulsen I.T."/>
            <person name="Pazour G."/>
            <person name="Purton S."/>
            <person name="Ral J.P."/>
            <person name="Riano-Pachon D.M."/>
            <person name="Riekhof W."/>
            <person name="Rymarquis L."/>
            <person name="Schroda M."/>
            <person name="Stern D."/>
            <person name="Umen J."/>
            <person name="Willows R."/>
            <person name="Wilson N."/>
            <person name="Zimmer S.L."/>
            <person name="Allmer J."/>
            <person name="Balk J."/>
            <person name="Bisova K."/>
            <person name="Chen C.J."/>
            <person name="Elias M."/>
            <person name="Gendler K."/>
            <person name="Hauser C."/>
            <person name="Lamb M.R."/>
            <person name="Ledford H."/>
            <person name="Long J.C."/>
            <person name="Minagawa J."/>
            <person name="Page M.D."/>
            <person name="Pan J."/>
            <person name="Pootakham W."/>
            <person name="Roje S."/>
            <person name="Rose A."/>
            <person name="Stahlberg E."/>
            <person name="Terauchi A.M."/>
            <person name="Yang P."/>
            <person name="Ball S."/>
            <person name="Bowler C."/>
            <person name="Dieckmann C.L."/>
            <person name="Gladyshev V.N."/>
            <person name="Green P."/>
            <person name="Jorgensen R."/>
            <person name="Mayfield S."/>
            <person name="Mueller-Roeber B."/>
            <person name="Rajamani S."/>
            <person name="Sayre R.T."/>
            <person name="Brokstein P."/>
            <person name="Dubchak I."/>
            <person name="Goodstein D."/>
            <person name="Hornick L."/>
            <person name="Huang Y.W."/>
            <person name="Jhaveri J."/>
            <person name="Luo Y."/>
            <person name="Martinez D."/>
            <person name="Ngau W.C."/>
            <person name="Otillar B."/>
            <person name="Poliakov A."/>
            <person name="Porter A."/>
            <person name="Szajkowski L."/>
            <person name="Werner G."/>
            <person name="Zhou K."/>
            <person name="Grigoriev I.V."/>
            <person name="Rokhsar D.S."/>
            <person name="Grossman A.R."/>
        </authorList>
    </citation>
    <scope>NUCLEOTIDE SEQUENCE [LARGE SCALE GENOMIC DNA]</scope>
    <source>
        <strain evidence="5">CC-503</strain>
    </source>
</reference>
<dbReference type="InterPro" id="IPR036770">
    <property type="entry name" value="Ankyrin_rpt-contain_sf"/>
</dbReference>
<dbReference type="Pfam" id="PF00023">
    <property type="entry name" value="Ank"/>
    <property type="match status" value="1"/>
</dbReference>
<dbReference type="RefSeq" id="XP_042927411.1">
    <property type="nucleotide sequence ID" value="XM_043059777.1"/>
</dbReference>
<dbReference type="OrthoDB" id="567660at2759"/>
<keyword evidence="2 3" id="KW-0040">ANK repeat</keyword>